<evidence type="ECO:0000313" key="8">
    <source>
        <dbReference type="Proteomes" id="UP000253977"/>
    </source>
</evidence>
<dbReference type="Proteomes" id="UP000253977">
    <property type="component" value="Unassembled WGS sequence"/>
</dbReference>
<proteinExistence type="predicted"/>
<protein>
    <recommendedName>
        <fullName evidence="6">Cytochrome c domain-containing protein</fullName>
    </recommendedName>
</protein>
<comment type="caution">
    <text evidence="7">The sequence shown here is derived from an EMBL/GenBank/DDBJ whole genome shotgun (WGS) entry which is preliminary data.</text>
</comment>
<dbReference type="PROSITE" id="PS51007">
    <property type="entry name" value="CYTC"/>
    <property type="match status" value="1"/>
</dbReference>
<evidence type="ECO:0000256" key="2">
    <source>
        <dbReference type="ARBA" id="ARBA00022723"/>
    </source>
</evidence>
<keyword evidence="1 4" id="KW-0349">Heme</keyword>
<dbReference type="GO" id="GO:0020037">
    <property type="term" value="F:heme binding"/>
    <property type="evidence" value="ECO:0007669"/>
    <property type="project" value="InterPro"/>
</dbReference>
<dbReference type="OrthoDB" id="7365807at2"/>
<accession>A0A369TIG1</accession>
<keyword evidence="2 4" id="KW-0479">Metal-binding</keyword>
<dbReference type="RefSeq" id="WP_114511958.1">
    <property type="nucleotide sequence ID" value="NZ_QPMK01000014.1"/>
</dbReference>
<keyword evidence="3 4" id="KW-0408">Iron</keyword>
<dbReference type="GO" id="GO:0046872">
    <property type="term" value="F:metal ion binding"/>
    <property type="evidence" value="ECO:0007669"/>
    <property type="project" value="UniProtKB-KW"/>
</dbReference>
<gene>
    <name evidence="7" type="ORF">DU478_15890</name>
</gene>
<feature type="domain" description="Cytochrome c" evidence="6">
    <location>
        <begin position="142"/>
        <end position="240"/>
    </location>
</feature>
<dbReference type="GO" id="GO:0009055">
    <property type="term" value="F:electron transfer activity"/>
    <property type="evidence" value="ECO:0007669"/>
    <property type="project" value="InterPro"/>
</dbReference>
<evidence type="ECO:0000313" key="7">
    <source>
        <dbReference type="EMBL" id="RDD65139.1"/>
    </source>
</evidence>
<dbReference type="SUPFAM" id="SSF46626">
    <property type="entry name" value="Cytochrome c"/>
    <property type="match status" value="1"/>
</dbReference>
<dbReference type="EMBL" id="QPMK01000014">
    <property type="protein sequence ID" value="RDD65139.1"/>
    <property type="molecule type" value="Genomic_DNA"/>
</dbReference>
<keyword evidence="5" id="KW-0732">Signal</keyword>
<dbReference type="InterPro" id="IPR009056">
    <property type="entry name" value="Cyt_c-like_dom"/>
</dbReference>
<keyword evidence="8" id="KW-1185">Reference proteome</keyword>
<evidence type="ECO:0000256" key="1">
    <source>
        <dbReference type="ARBA" id="ARBA00022617"/>
    </source>
</evidence>
<evidence type="ECO:0000256" key="4">
    <source>
        <dbReference type="PROSITE-ProRule" id="PRU00433"/>
    </source>
</evidence>
<feature type="signal peptide" evidence="5">
    <location>
        <begin position="1"/>
        <end position="24"/>
    </location>
</feature>
<evidence type="ECO:0000259" key="6">
    <source>
        <dbReference type="PROSITE" id="PS51007"/>
    </source>
</evidence>
<evidence type="ECO:0000256" key="5">
    <source>
        <dbReference type="SAM" id="SignalP"/>
    </source>
</evidence>
<dbReference type="InterPro" id="IPR036909">
    <property type="entry name" value="Cyt_c-like_dom_sf"/>
</dbReference>
<reference evidence="7 8" key="1">
    <citation type="submission" date="2018-07" db="EMBL/GenBank/DDBJ databases">
        <title>Thalassococcus profundi sp. nov., a marine bacterium isolated from deep seawater of Okinawa Trough.</title>
        <authorList>
            <person name="Yu M."/>
        </authorList>
    </citation>
    <scope>NUCLEOTIDE SEQUENCE [LARGE SCALE GENOMIC DNA]</scope>
    <source>
        <strain evidence="7 8">WRAS1</strain>
    </source>
</reference>
<name>A0A369TIG1_9RHOB</name>
<feature type="chain" id="PRO_5016943173" description="Cytochrome c domain-containing protein" evidence="5">
    <location>
        <begin position="25"/>
        <end position="251"/>
    </location>
</feature>
<dbReference type="AlphaFoldDB" id="A0A369TIG1"/>
<sequence length="251" mass="26934">MWRIALTLAPISALALALPTLAAAQEADKRLRLAVPPELVESGVIDYLVPRFSLKTATRITVVGPGAEADARLGSDGRVAFEGLGQVWHLSVGADPDAEAFADWLFSEVGRNTLDSFAPDGETVFTSEVRKTVAVAKVSYDGDAGEGAELALTHCGRCHVVGEINRRKSIGSTPSFAVLRTLSDWDSRFQAFYSLNPHPAFTQIAEVTPEFDITRPSPIAPVEMTLDDLEDIMAYVAKIAPADLGAPIQSR</sequence>
<evidence type="ECO:0000256" key="3">
    <source>
        <dbReference type="ARBA" id="ARBA00023004"/>
    </source>
</evidence>
<organism evidence="7 8">
    <name type="scientific">Thalassococcus profundi</name>
    <dbReference type="NCBI Taxonomy" id="2282382"/>
    <lineage>
        <taxon>Bacteria</taxon>
        <taxon>Pseudomonadati</taxon>
        <taxon>Pseudomonadota</taxon>
        <taxon>Alphaproteobacteria</taxon>
        <taxon>Rhodobacterales</taxon>
        <taxon>Roseobacteraceae</taxon>
        <taxon>Thalassococcus</taxon>
    </lineage>
</organism>